<reference evidence="3 4" key="1">
    <citation type="journal article" date="2017" name="Int. J. Parasitol.">
        <title>The genome of the protozoan parasite Cystoisospora suis and a reverse vaccinology approach to identify vaccine candidates.</title>
        <authorList>
            <person name="Palmieri N."/>
            <person name="Shrestha A."/>
            <person name="Ruttkowski B."/>
            <person name="Beck T."/>
            <person name="Vogl C."/>
            <person name="Tomley F."/>
            <person name="Blake D.P."/>
            <person name="Joachim A."/>
        </authorList>
    </citation>
    <scope>NUCLEOTIDE SEQUENCE [LARGE SCALE GENOMIC DNA]</scope>
    <source>
        <strain evidence="3 4">Wien I</strain>
    </source>
</reference>
<feature type="transmembrane region" description="Helical" evidence="2">
    <location>
        <begin position="435"/>
        <end position="454"/>
    </location>
</feature>
<organism evidence="3 4">
    <name type="scientific">Cystoisospora suis</name>
    <dbReference type="NCBI Taxonomy" id="483139"/>
    <lineage>
        <taxon>Eukaryota</taxon>
        <taxon>Sar</taxon>
        <taxon>Alveolata</taxon>
        <taxon>Apicomplexa</taxon>
        <taxon>Conoidasida</taxon>
        <taxon>Coccidia</taxon>
        <taxon>Eucoccidiorida</taxon>
        <taxon>Eimeriorina</taxon>
        <taxon>Sarcocystidae</taxon>
        <taxon>Cystoisospora</taxon>
    </lineage>
</organism>
<comment type="caution">
    <text evidence="3">The sequence shown here is derived from an EMBL/GenBank/DDBJ whole genome shotgun (WGS) entry which is preliminary data.</text>
</comment>
<feature type="compositionally biased region" description="Basic and acidic residues" evidence="1">
    <location>
        <begin position="8"/>
        <end position="19"/>
    </location>
</feature>
<accession>A0A2C6LBL6</accession>
<name>A0A2C6LBL6_9APIC</name>
<feature type="region of interest" description="Disordered" evidence="1">
    <location>
        <begin position="362"/>
        <end position="389"/>
    </location>
</feature>
<feature type="compositionally biased region" description="Basic and acidic residues" evidence="1">
    <location>
        <begin position="379"/>
        <end position="389"/>
    </location>
</feature>
<evidence type="ECO:0000313" key="3">
    <source>
        <dbReference type="EMBL" id="PHJ24505.1"/>
    </source>
</evidence>
<keyword evidence="2" id="KW-1133">Transmembrane helix</keyword>
<sequence length="464" mass="49026">MQTAPPKPWERRQAVHQRQDAAPVDGAEGSLGSLVRGTELTAGSKDNAESGAVSGTSGVSVKGTPATSAAAVSSSGIDSGGGVYSSTGRIGYYDYSGNPVWSTGGSYGNYGGDGSGEFAGTRGYGRLGFATATPYASSYGYGRNGLSFSPYSSSAVYFPSAPSSSSSNSPAGLSHSFLQQTAEGLGRVSLLLDLNGCFLDRLCDHSGNLFVRLNSLSASSRHLLAFLTSHVSRQWTRGYLAVSAMRSRYSLLKSPSKGSDPPRAPILLPGFLAHSIAAACARLSNPTRQRFRRLLRRHNLIPVFPGKNGNNTNCQTVVAPESCAASCTKQLDLPRGKRSAPSCRAAGSGLLTAREFGHAELRKHGASSGGGNSQQRADGSMRHEAHEAVRELSPEEKVAVLWSELRATIVKIRVYCLTLLVLGLLGGHFKPAFFRFSAMAAALGLAAAVARQRLLQKNYRMQRT</sequence>
<keyword evidence="2" id="KW-0472">Membrane</keyword>
<feature type="compositionally biased region" description="Low complexity" evidence="1">
    <location>
        <begin position="50"/>
        <end position="64"/>
    </location>
</feature>
<dbReference type="RefSeq" id="XP_067926178.1">
    <property type="nucleotide sequence ID" value="XM_068061843.1"/>
</dbReference>
<dbReference type="Proteomes" id="UP000221165">
    <property type="component" value="Unassembled WGS sequence"/>
</dbReference>
<proteinExistence type="predicted"/>
<keyword evidence="2 3" id="KW-0812">Transmembrane</keyword>
<evidence type="ECO:0000313" key="4">
    <source>
        <dbReference type="Proteomes" id="UP000221165"/>
    </source>
</evidence>
<dbReference type="EMBL" id="MIGC01000664">
    <property type="protein sequence ID" value="PHJ24505.1"/>
    <property type="molecule type" value="Genomic_DNA"/>
</dbReference>
<protein>
    <submittedName>
        <fullName evidence="3">Transmembrane protein</fullName>
    </submittedName>
</protein>
<dbReference type="VEuPathDB" id="ToxoDB:CSUI_001638"/>
<dbReference type="OrthoDB" id="10367547at2759"/>
<keyword evidence="4" id="KW-1185">Reference proteome</keyword>
<dbReference type="GeneID" id="94425054"/>
<evidence type="ECO:0000256" key="1">
    <source>
        <dbReference type="SAM" id="MobiDB-lite"/>
    </source>
</evidence>
<feature type="region of interest" description="Disordered" evidence="1">
    <location>
        <begin position="1"/>
        <end position="64"/>
    </location>
</feature>
<dbReference type="AlphaFoldDB" id="A0A2C6LBL6"/>
<evidence type="ECO:0000256" key="2">
    <source>
        <dbReference type="SAM" id="Phobius"/>
    </source>
</evidence>
<gene>
    <name evidence="3" type="ORF">CSUI_001638</name>
</gene>